<dbReference type="HOGENOM" id="CLU_000445_52_2_11"/>
<dbReference type="EMBL" id="AP011540">
    <property type="protein sequence ID" value="BAI65220.1"/>
    <property type="molecule type" value="Genomic_DNA"/>
</dbReference>
<dbReference type="KEGG" id="rmu:RMDY18_13880"/>
<dbReference type="PROSITE" id="PS00374">
    <property type="entry name" value="MGMT"/>
    <property type="match status" value="1"/>
</dbReference>
<feature type="active site" description="Nucleophile; methyl group acceptor" evidence="9">
    <location>
        <position position="182"/>
    </location>
</feature>
<dbReference type="InterPro" id="IPR014048">
    <property type="entry name" value="MethylDNA_cys_MeTrfase_DNA-bd"/>
</dbReference>
<evidence type="ECO:0000256" key="8">
    <source>
        <dbReference type="ARBA" id="ARBA00049348"/>
    </source>
</evidence>
<dbReference type="HAMAP" id="MF_00772">
    <property type="entry name" value="OGT"/>
    <property type="match status" value="1"/>
</dbReference>
<comment type="catalytic activity">
    <reaction evidence="8 9">
        <text>a 6-O-methyl-2'-deoxyguanosine in DNA + L-cysteinyl-[protein] = S-methyl-L-cysteinyl-[protein] + a 2'-deoxyguanosine in DNA</text>
        <dbReference type="Rhea" id="RHEA:24000"/>
        <dbReference type="Rhea" id="RHEA-COMP:10131"/>
        <dbReference type="Rhea" id="RHEA-COMP:10132"/>
        <dbReference type="Rhea" id="RHEA-COMP:11367"/>
        <dbReference type="Rhea" id="RHEA-COMP:11368"/>
        <dbReference type="ChEBI" id="CHEBI:29950"/>
        <dbReference type="ChEBI" id="CHEBI:82612"/>
        <dbReference type="ChEBI" id="CHEBI:85445"/>
        <dbReference type="ChEBI" id="CHEBI:85448"/>
        <dbReference type="EC" id="2.1.1.63"/>
    </reaction>
</comment>
<reference evidence="14" key="1">
    <citation type="submission" date="2009-07" db="EMBL/GenBank/DDBJ databases">
        <title>Complete genome sequence of Rothia mucilaginosa DJ.</title>
        <authorList>
            <person name="Yamane K."/>
            <person name="Nambu T."/>
            <person name="Mashimo C."/>
            <person name="Sugimori C."/>
            <person name="Yamanaka T."/>
            <person name="Leung K."/>
            <person name="Fukushima H."/>
        </authorList>
    </citation>
    <scope>NUCLEOTIDE SEQUENCE [LARGE SCALE GENOMIC DNA]</scope>
    <source>
        <strain evidence="14">DY-18</strain>
    </source>
</reference>
<feature type="region of interest" description="Disordered" evidence="10">
    <location>
        <begin position="1"/>
        <end position="28"/>
    </location>
</feature>
<dbReference type="SUPFAM" id="SSF46767">
    <property type="entry name" value="Methylated DNA-protein cysteine methyltransferase, C-terminal domain"/>
    <property type="match status" value="1"/>
</dbReference>
<evidence type="ECO:0000256" key="1">
    <source>
        <dbReference type="ARBA" id="ARBA00001286"/>
    </source>
</evidence>
<keyword evidence="6 9" id="KW-0227">DNA damage</keyword>
<dbReference type="Gene3D" id="3.30.160.70">
    <property type="entry name" value="Methylated DNA-protein cysteine methyltransferase domain"/>
    <property type="match status" value="1"/>
</dbReference>
<dbReference type="Pfam" id="PF01035">
    <property type="entry name" value="DNA_binding_1"/>
    <property type="match status" value="1"/>
</dbReference>
<dbReference type="InterPro" id="IPR036388">
    <property type="entry name" value="WH-like_DNA-bd_sf"/>
</dbReference>
<dbReference type="GO" id="GO:0006307">
    <property type="term" value="P:DNA alkylation repair"/>
    <property type="evidence" value="ECO:0007669"/>
    <property type="project" value="UniProtKB-UniRule"/>
</dbReference>
<comment type="function">
    <text evidence="9">Involved in the cellular defense against the biological effects of O6-methylguanine (O6-MeG) and O4-methylthymine (O4-MeT) in DNA. Repairs the methylated nucleobase in DNA by stoichiometrically transferring the methyl group to a cysteine residue in the enzyme. This is a suicide reaction: the enzyme is irreversibly inactivated.</text>
</comment>
<protein>
    <recommendedName>
        <fullName evidence="9">Methylated-DNA--protein-cysteine methyltransferase</fullName>
        <ecNumber evidence="9">2.1.1.63</ecNumber>
    </recommendedName>
    <alternativeName>
        <fullName evidence="9">6-O-methylguanine-DNA methyltransferase</fullName>
        <shortName evidence="9">MGMT</shortName>
    </alternativeName>
    <alternativeName>
        <fullName evidence="9">O-6-methylguanine-DNA-alkyltransferase</fullName>
    </alternativeName>
</protein>
<dbReference type="AlphaFoldDB" id="D2NU94"/>
<dbReference type="Pfam" id="PF02870">
    <property type="entry name" value="Methyltransf_1N"/>
    <property type="match status" value="1"/>
</dbReference>
<evidence type="ECO:0000256" key="10">
    <source>
        <dbReference type="SAM" id="MobiDB-lite"/>
    </source>
</evidence>
<evidence type="ECO:0000259" key="11">
    <source>
        <dbReference type="Pfam" id="PF01035"/>
    </source>
</evidence>
<evidence type="ECO:0000256" key="7">
    <source>
        <dbReference type="ARBA" id="ARBA00023204"/>
    </source>
</evidence>
<proteinExistence type="inferred from homology"/>
<organism evidence="13 14">
    <name type="scientific">Rothia mucilaginosa (strain DY-18)</name>
    <name type="common">Stomatococcus mucilaginosus</name>
    <dbReference type="NCBI Taxonomy" id="680646"/>
    <lineage>
        <taxon>Bacteria</taxon>
        <taxon>Bacillati</taxon>
        <taxon>Actinomycetota</taxon>
        <taxon>Actinomycetes</taxon>
        <taxon>Micrococcales</taxon>
        <taxon>Micrococcaceae</taxon>
        <taxon>Rothia</taxon>
    </lineage>
</organism>
<dbReference type="FunFam" id="1.10.10.10:FF:000214">
    <property type="entry name" value="Methylated-DNA--protein-cysteine methyltransferase"/>
    <property type="match status" value="1"/>
</dbReference>
<dbReference type="PANTHER" id="PTHR10815:SF5">
    <property type="entry name" value="METHYLATED-DNA--PROTEIN-CYSTEINE METHYLTRANSFERASE"/>
    <property type="match status" value="1"/>
</dbReference>
<reference evidence="13 14" key="3">
    <citation type="journal article" date="2010" name="Sequencing">
        <title>Complete Genome Sequence of Rothia mucilaginosa DY-18: A Clinical Isolate with Dense Meshwork-Like Structures from a Persistent Apical Periodontitis Lesion.</title>
        <authorList>
            <person name="Yamane K."/>
            <person name="Nambu T."/>
            <person name="Yamanaka T."/>
            <person name="Mashimo C."/>
            <person name="Sugimori C."/>
            <person name="Leung K.-P."/>
            <person name="Fukushima H."/>
        </authorList>
    </citation>
    <scope>NUCLEOTIDE SEQUENCE [LARGE SCALE GENOMIC DNA]</scope>
    <source>
        <strain evidence="13 14">DY-18</strain>
    </source>
</reference>
<keyword evidence="7 9" id="KW-0234">DNA repair</keyword>
<dbReference type="GO" id="GO:0003908">
    <property type="term" value="F:methylated-DNA-[protein]-cysteine S-methyltransferase activity"/>
    <property type="evidence" value="ECO:0007669"/>
    <property type="project" value="UniProtKB-UniRule"/>
</dbReference>
<evidence type="ECO:0000256" key="3">
    <source>
        <dbReference type="ARBA" id="ARBA00022490"/>
    </source>
</evidence>
<evidence type="ECO:0000313" key="14">
    <source>
        <dbReference type="Proteomes" id="UP000001883"/>
    </source>
</evidence>
<evidence type="ECO:0000313" key="13">
    <source>
        <dbReference type="EMBL" id="BAI65220.1"/>
    </source>
</evidence>
<dbReference type="PANTHER" id="PTHR10815">
    <property type="entry name" value="METHYLATED-DNA--PROTEIN-CYSTEINE METHYLTRANSFERASE"/>
    <property type="match status" value="1"/>
</dbReference>
<keyword evidence="3 9" id="KW-0963">Cytoplasm</keyword>
<feature type="domain" description="Methylguanine DNA methyltransferase ribonuclease-like" evidence="12">
    <location>
        <begin position="35"/>
        <end position="127"/>
    </location>
</feature>
<dbReference type="InterPro" id="IPR001497">
    <property type="entry name" value="MethylDNA_cys_MeTrfase_AS"/>
</dbReference>
<keyword evidence="4 9" id="KW-0489">Methyltransferase</keyword>
<dbReference type="GO" id="GO:0005737">
    <property type="term" value="C:cytoplasm"/>
    <property type="evidence" value="ECO:0007669"/>
    <property type="project" value="UniProtKB-SubCell"/>
</dbReference>
<evidence type="ECO:0000256" key="2">
    <source>
        <dbReference type="ARBA" id="ARBA00008711"/>
    </source>
</evidence>
<evidence type="ECO:0000256" key="9">
    <source>
        <dbReference type="HAMAP-Rule" id="MF_00772"/>
    </source>
</evidence>
<comment type="subcellular location">
    <subcellularLocation>
        <location evidence="9">Cytoplasm</location>
    </subcellularLocation>
</comment>
<dbReference type="Gene3D" id="1.10.10.10">
    <property type="entry name" value="Winged helix-like DNA-binding domain superfamily/Winged helix DNA-binding domain"/>
    <property type="match status" value="1"/>
</dbReference>
<comment type="miscellaneous">
    <text evidence="9">This enzyme catalyzes only one turnover and therefore is not strictly catalytic. According to one definition, an enzyme is a biocatalyst that acts repeatedly and over many reaction cycles.</text>
</comment>
<comment type="similarity">
    <text evidence="2 9">Belongs to the MGMT family.</text>
</comment>
<dbReference type="STRING" id="680646.RMDY18_13880"/>
<keyword evidence="5 9" id="KW-0808">Transferase</keyword>
<dbReference type="GO" id="GO:0032259">
    <property type="term" value="P:methylation"/>
    <property type="evidence" value="ECO:0007669"/>
    <property type="project" value="UniProtKB-KW"/>
</dbReference>
<feature type="domain" description="Methylated-DNA-[protein]-cysteine S-methyltransferase DNA binding" evidence="11">
    <location>
        <begin position="131"/>
        <end position="210"/>
    </location>
</feature>
<dbReference type="CDD" id="cd06445">
    <property type="entry name" value="ATase"/>
    <property type="match status" value="1"/>
</dbReference>
<reference evidence="13 14" key="2">
    <citation type="journal article" date="2010" name="J Osaka Dent Univ">
        <title>Isolation and identification of Rothia mucilaginosa from persistent apical periodontitis lesions.</title>
        <authorList>
            <person name="Yamane K."/>
            <person name="Yoshida M."/>
            <person name="Fujihira T."/>
            <person name="Baba T."/>
            <person name="Tsuji N."/>
            <person name="Hayashi H."/>
            <person name="Sugimori C."/>
            <person name="Yamanaka T."/>
            <person name="Mashimo C."/>
            <person name="Nambu T."/>
            <person name="Kawai H."/>
            <person name="Fukushima H."/>
        </authorList>
    </citation>
    <scope>NUCLEOTIDE SEQUENCE [LARGE SCALE GENOMIC DNA]</scope>
    <source>
        <strain evidence="13 14">DY-18</strain>
    </source>
</reference>
<dbReference type="InterPro" id="IPR023546">
    <property type="entry name" value="MGMT"/>
</dbReference>
<dbReference type="SUPFAM" id="SSF53155">
    <property type="entry name" value="Methylated DNA-protein cysteine methyltransferase domain"/>
    <property type="match status" value="1"/>
</dbReference>
<dbReference type="InterPro" id="IPR036631">
    <property type="entry name" value="MGMT_N_sf"/>
</dbReference>
<comment type="catalytic activity">
    <reaction evidence="1 9">
        <text>a 4-O-methyl-thymidine in DNA + L-cysteinyl-[protein] = a thymidine in DNA + S-methyl-L-cysteinyl-[protein]</text>
        <dbReference type="Rhea" id="RHEA:53428"/>
        <dbReference type="Rhea" id="RHEA-COMP:10131"/>
        <dbReference type="Rhea" id="RHEA-COMP:10132"/>
        <dbReference type="Rhea" id="RHEA-COMP:13555"/>
        <dbReference type="Rhea" id="RHEA-COMP:13556"/>
        <dbReference type="ChEBI" id="CHEBI:29950"/>
        <dbReference type="ChEBI" id="CHEBI:82612"/>
        <dbReference type="ChEBI" id="CHEBI:137386"/>
        <dbReference type="ChEBI" id="CHEBI:137387"/>
        <dbReference type="EC" id="2.1.1.63"/>
    </reaction>
</comment>
<evidence type="ECO:0000256" key="4">
    <source>
        <dbReference type="ARBA" id="ARBA00022603"/>
    </source>
</evidence>
<evidence type="ECO:0000259" key="12">
    <source>
        <dbReference type="Pfam" id="PF02870"/>
    </source>
</evidence>
<dbReference type="eggNOG" id="COG0350">
    <property type="taxonomic scope" value="Bacteria"/>
</dbReference>
<name>D2NU94_ROTMD</name>
<evidence type="ECO:0000256" key="6">
    <source>
        <dbReference type="ARBA" id="ARBA00022763"/>
    </source>
</evidence>
<dbReference type="EC" id="2.1.1.63" evidence="9"/>
<accession>D2NU94</accession>
<gene>
    <name evidence="13" type="ordered locus">RMDY18_13880</name>
</gene>
<dbReference type="NCBIfam" id="TIGR00589">
    <property type="entry name" value="ogt"/>
    <property type="match status" value="1"/>
</dbReference>
<dbReference type="InterPro" id="IPR036217">
    <property type="entry name" value="MethylDNA_cys_MeTrfase_DNAb"/>
</dbReference>
<dbReference type="InterPro" id="IPR008332">
    <property type="entry name" value="MethylG_MeTrfase_N"/>
</dbReference>
<evidence type="ECO:0000256" key="5">
    <source>
        <dbReference type="ARBA" id="ARBA00022679"/>
    </source>
</evidence>
<keyword evidence="14" id="KW-1185">Reference proteome</keyword>
<dbReference type="Proteomes" id="UP000001883">
    <property type="component" value="Chromosome"/>
</dbReference>
<sequence length="220" mass="24296">MPFAPSAVHTHEPTRKSMTKATDSPQPPEALTRWYTRYSSPVGVLYIAARANAIVGIWYEDQAHFPLPHELGELIENPGTYLREHGTAEDEEPTGEYAAAQLLSRAEAELSEYFERKRTSFTLPLDPEGTDFQLIVWEHLKTVPAGYTTTYGEISRAVGPGAPAQAVGQAVGRNKVSIMIPCHRVIGADGSLTGYAGGVERKQFLLDLEEPEEVREARLF</sequence>